<sequence length="616" mass="67643">MENKIICLQGKKGLVHSLCKDRKLSDDNSSQFSGSQLKKLIKRANSRGTIVINIIQSQANKSFLKDIFFQHVHGFNHRIPKHMVSADEKYLRRCLEYIHMSALKAGHCNTPVNLGYTTMGILTETYADSIHRGTSDSGELFFECPEAAGTGNGGINDKASQNWTLGTVMGSKSMINILSNPLFHQFGLSDINNRLSRMSLTDDKGFICYDFMDPPSGPNFSSYKLEKEAPMMKSHKFRSSSVNGSVASTSSSGFTCSDQLSSTFPIPSLAILRCKWRKGIPHFVFSTDDHKEVYIAILRKLDPTDVKALDYVYLFYLKRGGQKGRQIPGNDLQLVGKMNVSTASTLGPNNYKVLETSFVAFGNHENCDREIYTSSHTQRKNKGLSKVSQVFRTSPSSKRRTLSNFGVSGAIVESHPLKSYVLRENDVMETNAPPNFELAAIVVKDLIPCSRPGKVGGWGLNFLNKAGVEPTALPSESSKKTGDCSPGMSILIPAGQHGGPRTRSGGPSSLIDRWRSGGCCDCGGWDEGCPLTVLQRRSFERDFLSQVDMQGECNSVDLVTQGSRDVSPTLRMVKVHNDMYYIHSQPLLSSLQSLSIAVAVVHSQSPALQPAGGQDL</sequence>
<dbReference type="InterPro" id="IPR021916">
    <property type="entry name" value="DUF3527"/>
</dbReference>
<evidence type="ECO:0000313" key="1">
    <source>
        <dbReference type="EMBL" id="KAK4266208.1"/>
    </source>
</evidence>
<dbReference type="Pfam" id="PF12043">
    <property type="entry name" value="DUF3527"/>
    <property type="match status" value="1"/>
</dbReference>
<organism evidence="1 2">
    <name type="scientific">Acacia crassicarpa</name>
    <name type="common">northern wattle</name>
    <dbReference type="NCBI Taxonomy" id="499986"/>
    <lineage>
        <taxon>Eukaryota</taxon>
        <taxon>Viridiplantae</taxon>
        <taxon>Streptophyta</taxon>
        <taxon>Embryophyta</taxon>
        <taxon>Tracheophyta</taxon>
        <taxon>Spermatophyta</taxon>
        <taxon>Magnoliopsida</taxon>
        <taxon>eudicotyledons</taxon>
        <taxon>Gunneridae</taxon>
        <taxon>Pentapetalae</taxon>
        <taxon>rosids</taxon>
        <taxon>fabids</taxon>
        <taxon>Fabales</taxon>
        <taxon>Fabaceae</taxon>
        <taxon>Caesalpinioideae</taxon>
        <taxon>mimosoid clade</taxon>
        <taxon>Acacieae</taxon>
        <taxon>Acacia</taxon>
    </lineage>
</organism>
<reference evidence="1" key="1">
    <citation type="submission" date="2023-10" db="EMBL/GenBank/DDBJ databases">
        <title>Chromosome-level genome of the transformable northern wattle, Acacia crassicarpa.</title>
        <authorList>
            <person name="Massaro I."/>
            <person name="Sinha N.R."/>
            <person name="Poethig S."/>
            <person name="Leichty A.R."/>
        </authorList>
    </citation>
    <scope>NUCLEOTIDE SEQUENCE</scope>
    <source>
        <strain evidence="1">Acra3RX</strain>
        <tissue evidence="1">Leaf</tissue>
    </source>
</reference>
<dbReference type="EMBL" id="JAWXYG010000008">
    <property type="protein sequence ID" value="KAK4266208.1"/>
    <property type="molecule type" value="Genomic_DNA"/>
</dbReference>
<comment type="caution">
    <text evidence="1">The sequence shown here is derived from an EMBL/GenBank/DDBJ whole genome shotgun (WGS) entry which is preliminary data.</text>
</comment>
<protein>
    <submittedName>
        <fullName evidence="1">Uncharacterized protein</fullName>
    </submittedName>
</protein>
<gene>
    <name evidence="1" type="ORF">QN277_027163</name>
</gene>
<dbReference type="AlphaFoldDB" id="A0AAE1JAV8"/>
<keyword evidence="2" id="KW-1185">Reference proteome</keyword>
<proteinExistence type="predicted"/>
<dbReference type="Proteomes" id="UP001293593">
    <property type="component" value="Unassembled WGS sequence"/>
</dbReference>
<accession>A0AAE1JAV8</accession>
<evidence type="ECO:0000313" key="2">
    <source>
        <dbReference type="Proteomes" id="UP001293593"/>
    </source>
</evidence>
<name>A0AAE1JAV8_9FABA</name>
<dbReference type="PANTHER" id="PTHR31390">
    <property type="entry name" value="EXPRESSED PROTEIN"/>
    <property type="match status" value="1"/>
</dbReference>
<dbReference type="PANTHER" id="PTHR31390:SF2">
    <property type="entry name" value="EXPRESSED PROTEIN"/>
    <property type="match status" value="1"/>
</dbReference>